<name>A0AAD6LV33_9ROSI</name>
<reference evidence="2" key="1">
    <citation type="journal article" date="2023" name="Mol. Ecol. Resour.">
        <title>Chromosome-level genome assembly of a triploid poplar Populus alba 'Berolinensis'.</title>
        <authorList>
            <person name="Chen S."/>
            <person name="Yu Y."/>
            <person name="Wang X."/>
            <person name="Wang S."/>
            <person name="Zhang T."/>
            <person name="Zhou Y."/>
            <person name="He R."/>
            <person name="Meng N."/>
            <person name="Wang Y."/>
            <person name="Liu W."/>
            <person name="Liu Z."/>
            <person name="Liu J."/>
            <person name="Guo Q."/>
            <person name="Huang H."/>
            <person name="Sederoff R.R."/>
            <person name="Wang G."/>
            <person name="Qu G."/>
            <person name="Chen S."/>
        </authorList>
    </citation>
    <scope>NUCLEOTIDE SEQUENCE</scope>
    <source>
        <strain evidence="2">SC-2020</strain>
    </source>
</reference>
<organism evidence="2 3">
    <name type="scientific">Populus alba x Populus x berolinensis</name>
    <dbReference type="NCBI Taxonomy" id="444605"/>
    <lineage>
        <taxon>Eukaryota</taxon>
        <taxon>Viridiplantae</taxon>
        <taxon>Streptophyta</taxon>
        <taxon>Embryophyta</taxon>
        <taxon>Tracheophyta</taxon>
        <taxon>Spermatophyta</taxon>
        <taxon>Magnoliopsida</taxon>
        <taxon>eudicotyledons</taxon>
        <taxon>Gunneridae</taxon>
        <taxon>Pentapetalae</taxon>
        <taxon>rosids</taxon>
        <taxon>fabids</taxon>
        <taxon>Malpighiales</taxon>
        <taxon>Salicaceae</taxon>
        <taxon>Saliceae</taxon>
        <taxon>Populus</taxon>
    </lineage>
</organism>
<protein>
    <submittedName>
        <fullName evidence="2">Uncharacterized protein</fullName>
    </submittedName>
</protein>
<feature type="region of interest" description="Disordered" evidence="1">
    <location>
        <begin position="55"/>
        <end position="74"/>
    </location>
</feature>
<dbReference type="AlphaFoldDB" id="A0AAD6LV33"/>
<accession>A0AAD6LV33</accession>
<proteinExistence type="predicted"/>
<comment type="caution">
    <text evidence="2">The sequence shown here is derived from an EMBL/GenBank/DDBJ whole genome shotgun (WGS) entry which is preliminary data.</text>
</comment>
<feature type="compositionally biased region" description="Polar residues" evidence="1">
    <location>
        <begin position="60"/>
        <end position="74"/>
    </location>
</feature>
<evidence type="ECO:0000313" key="3">
    <source>
        <dbReference type="Proteomes" id="UP001164929"/>
    </source>
</evidence>
<dbReference type="Proteomes" id="UP001164929">
    <property type="component" value="Chromosome 14"/>
</dbReference>
<evidence type="ECO:0000313" key="2">
    <source>
        <dbReference type="EMBL" id="KAJ6973811.1"/>
    </source>
</evidence>
<evidence type="ECO:0000256" key="1">
    <source>
        <dbReference type="SAM" id="MobiDB-lite"/>
    </source>
</evidence>
<sequence length="74" mass="8135">MADLYHCGEQIFLQIPCQEEDLVHKSEPIIPSLEQVPPVRVPGVGDVARFGKTVSALDPAQSSRQKTHQQVVEG</sequence>
<gene>
    <name evidence="2" type="ORF">NC653_033975</name>
</gene>
<keyword evidence="3" id="KW-1185">Reference proteome</keyword>
<dbReference type="EMBL" id="JAQIZT010000014">
    <property type="protein sequence ID" value="KAJ6973811.1"/>
    <property type="molecule type" value="Genomic_DNA"/>
</dbReference>